<comment type="caution">
    <text evidence="1">The sequence shown here is derived from an EMBL/GenBank/DDBJ whole genome shotgun (WGS) entry which is preliminary data.</text>
</comment>
<evidence type="ECO:0000313" key="1">
    <source>
        <dbReference type="EMBL" id="MCI25093.1"/>
    </source>
</evidence>
<evidence type="ECO:0000313" key="2">
    <source>
        <dbReference type="Proteomes" id="UP000265520"/>
    </source>
</evidence>
<dbReference type="EMBL" id="LXQA010145260">
    <property type="protein sequence ID" value="MCI25093.1"/>
    <property type="molecule type" value="Genomic_DNA"/>
</dbReference>
<keyword evidence="2" id="KW-1185">Reference proteome</keyword>
<proteinExistence type="predicted"/>
<dbReference type="Proteomes" id="UP000265520">
    <property type="component" value="Unassembled WGS sequence"/>
</dbReference>
<accession>A0A392QKZ7</accession>
<dbReference type="AlphaFoldDB" id="A0A392QKZ7"/>
<reference evidence="1 2" key="1">
    <citation type="journal article" date="2018" name="Front. Plant Sci.">
        <title>Red Clover (Trifolium pratense) and Zigzag Clover (T. medium) - A Picture of Genomic Similarities and Differences.</title>
        <authorList>
            <person name="Dluhosova J."/>
            <person name="Istvanek J."/>
            <person name="Nedelnik J."/>
            <person name="Repkova J."/>
        </authorList>
    </citation>
    <scope>NUCLEOTIDE SEQUENCE [LARGE SCALE GENOMIC DNA]</scope>
    <source>
        <strain evidence="2">cv. 10/8</strain>
        <tissue evidence="1">Leaf</tissue>
    </source>
</reference>
<feature type="non-terminal residue" evidence="1">
    <location>
        <position position="26"/>
    </location>
</feature>
<protein>
    <submittedName>
        <fullName evidence="1">Uncharacterized protein</fullName>
    </submittedName>
</protein>
<organism evidence="1 2">
    <name type="scientific">Trifolium medium</name>
    <dbReference type="NCBI Taxonomy" id="97028"/>
    <lineage>
        <taxon>Eukaryota</taxon>
        <taxon>Viridiplantae</taxon>
        <taxon>Streptophyta</taxon>
        <taxon>Embryophyta</taxon>
        <taxon>Tracheophyta</taxon>
        <taxon>Spermatophyta</taxon>
        <taxon>Magnoliopsida</taxon>
        <taxon>eudicotyledons</taxon>
        <taxon>Gunneridae</taxon>
        <taxon>Pentapetalae</taxon>
        <taxon>rosids</taxon>
        <taxon>fabids</taxon>
        <taxon>Fabales</taxon>
        <taxon>Fabaceae</taxon>
        <taxon>Papilionoideae</taxon>
        <taxon>50 kb inversion clade</taxon>
        <taxon>NPAAA clade</taxon>
        <taxon>Hologalegina</taxon>
        <taxon>IRL clade</taxon>
        <taxon>Trifolieae</taxon>
        <taxon>Trifolium</taxon>
    </lineage>
</organism>
<sequence>MEGGVGLASRGGVAVPSVVRPKLAVA</sequence>
<name>A0A392QKZ7_9FABA</name>